<proteinExistence type="predicted"/>
<evidence type="ECO:0000313" key="3">
    <source>
        <dbReference type="Proteomes" id="UP000251558"/>
    </source>
</evidence>
<evidence type="ECO:0000259" key="1">
    <source>
        <dbReference type="PROSITE" id="PS51644"/>
    </source>
</evidence>
<dbReference type="CDD" id="cd11297">
    <property type="entry name" value="PIN_LabA-like_N_1"/>
    <property type="match status" value="1"/>
</dbReference>
<dbReference type="Pfam" id="PF12872">
    <property type="entry name" value="OST-HTH"/>
    <property type="match status" value="1"/>
</dbReference>
<dbReference type="RefSeq" id="WP_112098349.1">
    <property type="nucleotide sequence ID" value="NZ_QMBP01000006.1"/>
</dbReference>
<feature type="domain" description="HTH OST-type" evidence="1">
    <location>
        <begin position="191"/>
        <end position="267"/>
    </location>
</feature>
<reference evidence="2 3" key="2">
    <citation type="submission" date="2018-07" db="EMBL/GenBank/DDBJ databases">
        <title>Diversity of Mesorhizobium strains in Brazil.</title>
        <authorList>
            <person name="Helene L.C.F."/>
            <person name="Dall'Agnol R."/>
            <person name="Delamuta J.R.M."/>
            <person name="Hungria M."/>
        </authorList>
    </citation>
    <scope>NUCLEOTIDE SEQUENCE [LARGE SCALE GENOMIC DNA]</scope>
    <source>
        <strain evidence="2 3">AC99b</strain>
    </source>
</reference>
<gene>
    <name evidence="2" type="ORF">DPM33_14245</name>
</gene>
<dbReference type="PANTHER" id="PTHR35811">
    <property type="entry name" value="SLR1870 PROTEIN"/>
    <property type="match status" value="1"/>
</dbReference>
<dbReference type="GO" id="GO:0004540">
    <property type="term" value="F:RNA nuclease activity"/>
    <property type="evidence" value="ECO:0007669"/>
    <property type="project" value="InterPro"/>
</dbReference>
<dbReference type="Proteomes" id="UP000251558">
    <property type="component" value="Unassembled WGS sequence"/>
</dbReference>
<organism evidence="2 3">
    <name type="scientific">Mesorhizobium hawassense</name>
    <dbReference type="NCBI Taxonomy" id="1209954"/>
    <lineage>
        <taxon>Bacteria</taxon>
        <taxon>Pseudomonadati</taxon>
        <taxon>Pseudomonadota</taxon>
        <taxon>Alphaproteobacteria</taxon>
        <taxon>Hyphomicrobiales</taxon>
        <taxon>Phyllobacteriaceae</taxon>
        <taxon>Mesorhizobium</taxon>
    </lineage>
</organism>
<dbReference type="AlphaFoldDB" id="A0A330HNH7"/>
<dbReference type="InterPro" id="IPR041966">
    <property type="entry name" value="LOTUS-like"/>
</dbReference>
<dbReference type="InterPro" id="IPR025605">
    <property type="entry name" value="OST-HTH/LOTUS_dom"/>
</dbReference>
<dbReference type="Pfam" id="PF01936">
    <property type="entry name" value="NYN"/>
    <property type="match status" value="1"/>
</dbReference>
<dbReference type="PANTHER" id="PTHR35811:SF1">
    <property type="entry name" value="HTH OST-TYPE DOMAIN-CONTAINING PROTEIN"/>
    <property type="match status" value="1"/>
</dbReference>
<name>A0A330HNH7_9HYPH</name>
<dbReference type="OrthoDB" id="9783963at2"/>
<dbReference type="CDD" id="cd10146">
    <property type="entry name" value="LabA_like_C"/>
    <property type="match status" value="1"/>
</dbReference>
<dbReference type="EMBL" id="QMBP01000006">
    <property type="protein sequence ID" value="RAZ90281.1"/>
    <property type="molecule type" value="Genomic_DNA"/>
</dbReference>
<accession>A0A330HNH7</accession>
<dbReference type="PROSITE" id="PS51644">
    <property type="entry name" value="HTH_OST"/>
    <property type="match status" value="1"/>
</dbReference>
<dbReference type="InterPro" id="IPR021139">
    <property type="entry name" value="NYN"/>
</dbReference>
<reference evidence="3" key="1">
    <citation type="submission" date="2018-06" db="EMBL/GenBank/DDBJ databases">
        <authorList>
            <person name="Helene L.C."/>
            <person name="Dall'Agnol R."/>
            <person name="Delamuta J.R."/>
            <person name="Hungria M."/>
        </authorList>
    </citation>
    <scope>NUCLEOTIDE SEQUENCE [LARGE SCALE GENOMIC DNA]</scope>
    <source>
        <strain evidence="3">AC99b</strain>
    </source>
</reference>
<dbReference type="Gene3D" id="3.40.50.1010">
    <property type="entry name" value="5'-nuclease"/>
    <property type="match status" value="1"/>
</dbReference>
<evidence type="ECO:0000313" key="2">
    <source>
        <dbReference type="EMBL" id="RAZ90281.1"/>
    </source>
</evidence>
<comment type="caution">
    <text evidence="2">The sequence shown here is derived from an EMBL/GenBank/DDBJ whole genome shotgun (WGS) entry which is preliminary data.</text>
</comment>
<sequence length="278" mass="30032">MASDTLALLIDGDNASPKIISGLLAEIANYGRASVRRIYGDWTKPNLNGWKECLLEHSLQPVQQFAYATGKNATDGAMIIDAMDLLYTGRFSGFCIVSSDSDFARLASRIREHGITVYGFGERKTPRPFITACDKFIYIDVLGGAAVEPPQATQNIQESDRRKSVEVAAASVNIEAEKGRPAQGGAASGELDDTALDMLRKAVEASADEDGRANLARVGAHLAKQSPDFDARNYGYPRLSDLATASGILEVERVGDQPKIVMVRLKTVDARLAPRTGR</sequence>
<keyword evidence="3" id="KW-1185">Reference proteome</keyword>
<dbReference type="Gene3D" id="3.30.420.610">
    <property type="entry name" value="LOTUS domain-like"/>
    <property type="match status" value="1"/>
</dbReference>
<protein>
    <recommendedName>
        <fullName evidence="1">HTH OST-type domain-containing protein</fullName>
    </recommendedName>
</protein>